<dbReference type="PANTHER" id="PTHR38013:SF1">
    <property type="entry name" value="GLYCOPROTEIN_POLYSACCHARIDE METABOLISM"/>
    <property type="match status" value="1"/>
</dbReference>
<comment type="caution">
    <text evidence="1">The sequence shown here is derived from an EMBL/GenBank/DDBJ whole genome shotgun (WGS) entry which is preliminary data.</text>
</comment>
<proteinExistence type="predicted"/>
<dbReference type="InterPro" id="IPR039366">
    <property type="entry name" value="Pilotin"/>
</dbReference>
<reference evidence="1 2" key="1">
    <citation type="submission" date="2018-08" db="EMBL/GenBank/DDBJ databases">
        <title>Altererythrobacter sp.Ery1 and Ery12, the genome sequencing of novel strains in genus Alterythrobacter.</title>
        <authorList>
            <person name="Cheng H."/>
            <person name="Wu Y.-H."/>
            <person name="Fang C."/>
            <person name="Xu X.-W."/>
        </authorList>
    </citation>
    <scope>NUCLEOTIDE SEQUENCE [LARGE SCALE GENOMIC DNA]</scope>
    <source>
        <strain evidence="1 2">Ery1</strain>
    </source>
</reference>
<dbReference type="PROSITE" id="PS51257">
    <property type="entry name" value="PROKAR_LIPOPROTEIN"/>
    <property type="match status" value="1"/>
</dbReference>
<dbReference type="OrthoDB" id="9809132at2"/>
<dbReference type="InterPro" id="IPR053196">
    <property type="entry name" value="Lipoprotein_YbaY-like"/>
</dbReference>
<name>A0A418NLW9_9SPHN</name>
<evidence type="ECO:0008006" key="3">
    <source>
        <dbReference type="Google" id="ProtNLM"/>
    </source>
</evidence>
<keyword evidence="2" id="KW-1185">Reference proteome</keyword>
<dbReference type="PANTHER" id="PTHR38013">
    <property type="entry name" value="GLYCOPROTEIN/POLYSACCHARIDE METABOLISM"/>
    <property type="match status" value="1"/>
</dbReference>
<evidence type="ECO:0000313" key="1">
    <source>
        <dbReference type="EMBL" id="RIV81227.1"/>
    </source>
</evidence>
<sequence length="140" mass="14765">MRLLLLLPILAALAACETTDTSSAASETAAARVTLDGTAAYRERIALPPDARLRVAISDVSLADAPAPIIAETEIETAGRQVPIPFALEYDPAQIVPGRSYAVSARITDASGTLLWITDTRFALPAPGTTANLMLVRVQH</sequence>
<dbReference type="Proteomes" id="UP000285092">
    <property type="component" value="Unassembled WGS sequence"/>
</dbReference>
<dbReference type="EMBL" id="QXFK01000005">
    <property type="protein sequence ID" value="RIV81227.1"/>
    <property type="molecule type" value="Genomic_DNA"/>
</dbReference>
<evidence type="ECO:0000313" key="2">
    <source>
        <dbReference type="Proteomes" id="UP000285092"/>
    </source>
</evidence>
<dbReference type="Pfam" id="PF09619">
    <property type="entry name" value="YscW"/>
    <property type="match status" value="1"/>
</dbReference>
<gene>
    <name evidence="1" type="ORF">D2V04_01025</name>
</gene>
<dbReference type="AlphaFoldDB" id="A0A418NLW9"/>
<organism evidence="1 2">
    <name type="scientific">Pelagerythrobacter aerophilus</name>
    <dbReference type="NCBI Taxonomy" id="2306995"/>
    <lineage>
        <taxon>Bacteria</taxon>
        <taxon>Pseudomonadati</taxon>
        <taxon>Pseudomonadota</taxon>
        <taxon>Alphaproteobacteria</taxon>
        <taxon>Sphingomonadales</taxon>
        <taxon>Erythrobacteraceae</taxon>
        <taxon>Pelagerythrobacter</taxon>
    </lineage>
</organism>
<dbReference type="RefSeq" id="WP_119511530.1">
    <property type="nucleotide sequence ID" value="NZ_QXFK01000005.1"/>
</dbReference>
<accession>A0A418NLW9</accession>
<protein>
    <recommendedName>
        <fullName evidence="3">Lipo-like protein</fullName>
    </recommendedName>
</protein>